<dbReference type="GO" id="GO:0005634">
    <property type="term" value="C:nucleus"/>
    <property type="evidence" value="ECO:0007669"/>
    <property type="project" value="TreeGrafter"/>
</dbReference>
<feature type="region of interest" description="Disordered" evidence="1">
    <location>
        <begin position="54"/>
        <end position="75"/>
    </location>
</feature>
<accession>A0AA40BKV0</accession>
<keyword evidence="3" id="KW-1185">Reference proteome</keyword>
<sequence>MTSSFDKPPGAGYGPMRPSLSSSARALTTFFSQALTSFKATSSKFQVICTVPRWPPDTSQKDARPTIPKPLPPRARPSTLIVLDSSFNPPTRAHLRMATSAILSQGRPSKTTQPKGKDAIEVGGGTEATRLLLLLSVNNADKAPKPALFHQRLALMWAFAQDLQASLQQQGKTEIDVDIGLSTLPFFHEKSEAIDQSGFYQHGSEEEKMEQVILVGYDTLIRIFNPKYYGPVAASEPGKPLETSISATAETKQHEQTTPMQRALGPLFRRARLRVTMRTDDEWGGKEEQLKYLQDLIRGDEDGGWDPGLGRIGGSKEWSRRIEMVEGRDVSGEIISSTYAREAVKEGDGERLEKMVSDSVRWWIEEEGLYRE</sequence>
<dbReference type="Proteomes" id="UP001172159">
    <property type="component" value="Unassembled WGS sequence"/>
</dbReference>
<dbReference type="InterPro" id="IPR014729">
    <property type="entry name" value="Rossmann-like_a/b/a_fold"/>
</dbReference>
<evidence type="ECO:0008006" key="4">
    <source>
        <dbReference type="Google" id="ProtNLM"/>
    </source>
</evidence>
<name>A0AA40BKV0_9PEZI</name>
<dbReference type="Gene3D" id="3.40.50.620">
    <property type="entry name" value="HUPs"/>
    <property type="match status" value="1"/>
</dbReference>
<dbReference type="EMBL" id="JAUKTV010000006">
    <property type="protein sequence ID" value="KAK0736077.1"/>
    <property type="molecule type" value="Genomic_DNA"/>
</dbReference>
<dbReference type="GO" id="GO:0016887">
    <property type="term" value="F:ATP hydrolysis activity"/>
    <property type="evidence" value="ECO:0007669"/>
    <property type="project" value="TreeGrafter"/>
</dbReference>
<dbReference type="GO" id="GO:0005737">
    <property type="term" value="C:cytoplasm"/>
    <property type="evidence" value="ECO:0007669"/>
    <property type="project" value="TreeGrafter"/>
</dbReference>
<evidence type="ECO:0000313" key="2">
    <source>
        <dbReference type="EMBL" id="KAK0736077.1"/>
    </source>
</evidence>
<dbReference type="GO" id="GO:0000309">
    <property type="term" value="F:nicotinamide-nucleotide adenylyltransferase activity"/>
    <property type="evidence" value="ECO:0007669"/>
    <property type="project" value="TreeGrafter"/>
</dbReference>
<dbReference type="PANTHER" id="PTHR31285:SF0">
    <property type="entry name" value="NICOTINAMIDE MONONUCLEOTIDE ADENYLYLTRANSFERASE"/>
    <property type="match status" value="1"/>
</dbReference>
<proteinExistence type="predicted"/>
<dbReference type="PANTHER" id="PTHR31285">
    <property type="entry name" value="NICOTINAMIDE MONONUCLEOTIDE ADENYLYLTRANSFERASE"/>
    <property type="match status" value="1"/>
</dbReference>
<comment type="caution">
    <text evidence="2">The sequence shown here is derived from an EMBL/GenBank/DDBJ whole genome shotgun (WGS) entry which is preliminary data.</text>
</comment>
<evidence type="ECO:0000313" key="3">
    <source>
        <dbReference type="Proteomes" id="UP001172159"/>
    </source>
</evidence>
<dbReference type="SUPFAM" id="SSF52374">
    <property type="entry name" value="Nucleotidylyl transferase"/>
    <property type="match status" value="1"/>
</dbReference>
<reference evidence="2" key="1">
    <citation type="submission" date="2023-06" db="EMBL/GenBank/DDBJ databases">
        <title>Genome-scale phylogeny and comparative genomics of the fungal order Sordariales.</title>
        <authorList>
            <consortium name="Lawrence Berkeley National Laboratory"/>
            <person name="Hensen N."/>
            <person name="Bonometti L."/>
            <person name="Westerberg I."/>
            <person name="Brannstrom I.O."/>
            <person name="Guillou S."/>
            <person name="Cros-Aarteil S."/>
            <person name="Calhoun S."/>
            <person name="Haridas S."/>
            <person name="Kuo A."/>
            <person name="Mondo S."/>
            <person name="Pangilinan J."/>
            <person name="Riley R."/>
            <person name="Labutti K."/>
            <person name="Andreopoulos B."/>
            <person name="Lipzen A."/>
            <person name="Chen C."/>
            <person name="Yanf M."/>
            <person name="Daum C."/>
            <person name="Ng V."/>
            <person name="Clum A."/>
            <person name="Steindorff A."/>
            <person name="Ohm R."/>
            <person name="Martin F."/>
            <person name="Silar P."/>
            <person name="Natvig D."/>
            <person name="Lalanne C."/>
            <person name="Gautier V."/>
            <person name="Ament-Velasquez S.L."/>
            <person name="Kruys A."/>
            <person name="Hutchinson M.I."/>
            <person name="Powell A.J."/>
            <person name="Barry K."/>
            <person name="Miller A.N."/>
            <person name="Grigoriev I.V."/>
            <person name="Debuchy R."/>
            <person name="Gladieux P."/>
            <person name="Thoren M.H."/>
            <person name="Johannesson H."/>
        </authorList>
    </citation>
    <scope>NUCLEOTIDE SEQUENCE</scope>
    <source>
        <strain evidence="2">CBS 540.89</strain>
    </source>
</reference>
<dbReference type="AlphaFoldDB" id="A0AA40BKV0"/>
<protein>
    <recommendedName>
        <fullName evidence="4">Nicotinamide-nucleotide adenylyltransferase</fullName>
    </recommendedName>
</protein>
<gene>
    <name evidence="2" type="ORF">B0T21DRAFT_366261</name>
</gene>
<organism evidence="2 3">
    <name type="scientific">Apiosordaria backusii</name>
    <dbReference type="NCBI Taxonomy" id="314023"/>
    <lineage>
        <taxon>Eukaryota</taxon>
        <taxon>Fungi</taxon>
        <taxon>Dikarya</taxon>
        <taxon>Ascomycota</taxon>
        <taxon>Pezizomycotina</taxon>
        <taxon>Sordariomycetes</taxon>
        <taxon>Sordariomycetidae</taxon>
        <taxon>Sordariales</taxon>
        <taxon>Lasiosphaeriaceae</taxon>
        <taxon>Apiosordaria</taxon>
    </lineage>
</organism>
<evidence type="ECO:0000256" key="1">
    <source>
        <dbReference type="SAM" id="MobiDB-lite"/>
    </source>
</evidence>